<sequence>MGSYRSAYEDYYKNINNTTKGRKDKRNHFTSGKKANNAIIGSRYGSNMKSNDKMINVLIKRITKELTGATLLLLFFVGLKYTPYAQVQEMHIKCKQALNRNFNYNEYIDTFSTMQIGNIKGKDLKIGNFTVDDLKIENLKSRTFNFMEYIRSNSNMNN</sequence>
<protein>
    <submittedName>
        <fullName evidence="1">Uncharacterized protein</fullName>
    </submittedName>
</protein>
<dbReference type="AlphaFoldDB" id="A0A0B5QGY7"/>
<accession>A0A0B5QGY7</accession>
<gene>
    <name evidence="1" type="ORF">LF65_00571</name>
</gene>
<name>A0A0B5QGY7_CLOBE</name>
<evidence type="ECO:0000313" key="2">
    <source>
        <dbReference type="Proteomes" id="UP000031866"/>
    </source>
</evidence>
<dbReference type="Proteomes" id="UP000031866">
    <property type="component" value="Chromosome"/>
</dbReference>
<reference evidence="2" key="1">
    <citation type="submission" date="2014-12" db="EMBL/GenBank/DDBJ databases">
        <title>Genome sequence of Clostridium beijerinckii strain 59B.</title>
        <authorList>
            <person name="Little G.T."/>
            <person name="Minton N.P."/>
        </authorList>
    </citation>
    <scope>NUCLEOTIDE SEQUENCE [LARGE SCALE GENOMIC DNA]</scope>
    <source>
        <strain evidence="2">59B</strain>
    </source>
</reference>
<dbReference type="OrthoDB" id="2083169at2"/>
<evidence type="ECO:0000313" key="1">
    <source>
        <dbReference type="EMBL" id="AJG97207.1"/>
    </source>
</evidence>
<organism evidence="1 2">
    <name type="scientific">Clostridium beijerinckii</name>
    <name type="common">Clostridium MP</name>
    <dbReference type="NCBI Taxonomy" id="1520"/>
    <lineage>
        <taxon>Bacteria</taxon>
        <taxon>Bacillati</taxon>
        <taxon>Bacillota</taxon>
        <taxon>Clostridia</taxon>
        <taxon>Eubacteriales</taxon>
        <taxon>Clostridiaceae</taxon>
        <taxon>Clostridium</taxon>
    </lineage>
</organism>
<dbReference type="KEGG" id="cbei:LF65_00571"/>
<dbReference type="RefSeq" id="WP_041893932.1">
    <property type="nucleotide sequence ID" value="NZ_CP010086.2"/>
</dbReference>
<proteinExistence type="predicted"/>
<dbReference type="EMBL" id="CP010086">
    <property type="protein sequence ID" value="AJG97207.1"/>
    <property type="molecule type" value="Genomic_DNA"/>
</dbReference>